<evidence type="ECO:0000256" key="1">
    <source>
        <dbReference type="PIRNR" id="PIRNR038925"/>
    </source>
</evidence>
<accession>A0A9D1WEH5</accession>
<comment type="catalytic activity">
    <reaction evidence="1">
        <text>L-tyrosyl-[protein] + ATP = O-(5'-adenylyl)-L-tyrosyl-[protein] + diphosphate</text>
        <dbReference type="Rhea" id="RHEA:54288"/>
        <dbReference type="Rhea" id="RHEA-COMP:10136"/>
        <dbReference type="Rhea" id="RHEA-COMP:13846"/>
        <dbReference type="ChEBI" id="CHEBI:30616"/>
        <dbReference type="ChEBI" id="CHEBI:33019"/>
        <dbReference type="ChEBI" id="CHEBI:46858"/>
        <dbReference type="ChEBI" id="CHEBI:83624"/>
        <dbReference type="EC" id="2.7.7.108"/>
    </reaction>
</comment>
<dbReference type="PANTHER" id="PTHR13504:SF38">
    <property type="entry name" value="FIDO DOMAIN-CONTAINING PROTEIN"/>
    <property type="match status" value="1"/>
</dbReference>
<sequence length="394" mass="44142">MVSPRSGSYKRHSIGVNNGPSDDSYESFCPAPLPPNPPLELSSRMVALLVKATGCIRELDVRVQLTPNVEPFIAMLALKEALMSSQIEGIAVTLEELLDPQREESTNPAVLAVVNNAAATEFALQELKHAPLSNRLLKATHAVLMHSVQGEPRNIGEFRTTQNWIGRRGSTPQNALYVPPAPDDMLRAMDDLERYIHGDVYDDGLDVLIKAALIHYQFETIHPFIDGNGRMGRLLITLFLHEQRVLSKPALCISCFLKKYRREYYSHLMEVRTAGHFEQWVQFFLQALIEAAENTIATIKVLVALRQQNQALIAQSGRAAARTLKVFDYLERHPIIEIGKTAKALDLSFNTVASAVQWLVDKGILVPTTNFKRNRVFAYESYLGVLRPSTELTR</sequence>
<evidence type="ECO:0000256" key="3">
    <source>
        <dbReference type="PIRSR" id="PIRSR640198-1"/>
    </source>
</evidence>
<keyword evidence="1 2" id="KW-0547">Nucleotide-binding</keyword>
<evidence type="ECO:0000259" key="6">
    <source>
        <dbReference type="PROSITE" id="PS51459"/>
    </source>
</evidence>
<dbReference type="InterPro" id="IPR036597">
    <property type="entry name" value="Fido-like_dom_sf"/>
</dbReference>
<dbReference type="GO" id="GO:0005524">
    <property type="term" value="F:ATP binding"/>
    <property type="evidence" value="ECO:0007669"/>
    <property type="project" value="UniProtKB-UniRule"/>
</dbReference>
<reference evidence="7" key="1">
    <citation type="journal article" date="2021" name="PeerJ">
        <title>Extensive microbial diversity within the chicken gut microbiome revealed by metagenomics and culture.</title>
        <authorList>
            <person name="Gilroy R."/>
            <person name="Ravi A."/>
            <person name="Getino M."/>
            <person name="Pursley I."/>
            <person name="Horton D.L."/>
            <person name="Alikhan N.F."/>
            <person name="Baker D."/>
            <person name="Gharbi K."/>
            <person name="Hall N."/>
            <person name="Watson M."/>
            <person name="Adriaenssens E.M."/>
            <person name="Foster-Nyarko E."/>
            <person name="Jarju S."/>
            <person name="Secka A."/>
            <person name="Antonio M."/>
            <person name="Oren A."/>
            <person name="Chaudhuri R.R."/>
            <person name="La Ragione R."/>
            <person name="Hildebrand F."/>
            <person name="Pallen M.J."/>
        </authorList>
    </citation>
    <scope>NUCLEOTIDE SEQUENCE</scope>
    <source>
        <strain evidence="7">USASDec5-558</strain>
    </source>
</reference>
<dbReference type="GO" id="GO:0000287">
    <property type="term" value="F:magnesium ion binding"/>
    <property type="evidence" value="ECO:0007669"/>
    <property type="project" value="UniProtKB-UniRule"/>
</dbReference>
<dbReference type="EMBL" id="DXEV01000156">
    <property type="protein sequence ID" value="HIX57372.1"/>
    <property type="molecule type" value="Genomic_DNA"/>
</dbReference>
<dbReference type="PANTHER" id="PTHR13504">
    <property type="entry name" value="FIDO DOMAIN-CONTAINING PROTEIN DDB_G0283145"/>
    <property type="match status" value="1"/>
</dbReference>
<dbReference type="InterPro" id="IPR040198">
    <property type="entry name" value="Fido_containing"/>
</dbReference>
<feature type="binding site" evidence="4">
    <location>
        <begin position="264"/>
        <end position="265"/>
    </location>
    <ligand>
        <name>ATP</name>
        <dbReference type="ChEBI" id="CHEBI:30616"/>
    </ligand>
</feature>
<feature type="binding site" evidence="2">
    <location>
        <position position="88"/>
    </location>
    <ligand>
        <name>ATP</name>
        <dbReference type="ChEBI" id="CHEBI:30616"/>
    </ligand>
</feature>
<dbReference type="InterPro" id="IPR026287">
    <property type="entry name" value="SoFic-like"/>
</dbReference>
<comment type="caution">
    <text evidence="7">The sequence shown here is derived from an EMBL/GenBank/DDBJ whole genome shotgun (WGS) entry which is preliminary data.</text>
</comment>
<name>A0A9D1WEH5_9GAMM</name>
<evidence type="ECO:0000256" key="5">
    <source>
        <dbReference type="SAM" id="MobiDB-lite"/>
    </source>
</evidence>
<evidence type="ECO:0000256" key="4">
    <source>
        <dbReference type="PIRSR" id="PIRSR640198-2"/>
    </source>
</evidence>
<dbReference type="GO" id="GO:0042803">
    <property type="term" value="F:protein homodimerization activity"/>
    <property type="evidence" value="ECO:0007669"/>
    <property type="project" value="UniProtKB-UniRule"/>
</dbReference>
<dbReference type="EC" id="2.7.7.108" evidence="1"/>
<comment type="catalytic activity">
    <reaction evidence="1">
        <text>L-threonyl-[protein] + ATP = 3-O-(5'-adenylyl)-L-threonyl-[protein] + diphosphate</text>
        <dbReference type="Rhea" id="RHEA:54292"/>
        <dbReference type="Rhea" id="RHEA-COMP:11060"/>
        <dbReference type="Rhea" id="RHEA-COMP:13847"/>
        <dbReference type="ChEBI" id="CHEBI:30013"/>
        <dbReference type="ChEBI" id="CHEBI:30616"/>
        <dbReference type="ChEBI" id="CHEBI:33019"/>
        <dbReference type="ChEBI" id="CHEBI:138113"/>
        <dbReference type="EC" id="2.7.7.108"/>
    </reaction>
</comment>
<proteinExistence type="predicted"/>
<dbReference type="SUPFAM" id="SSF140931">
    <property type="entry name" value="Fic-like"/>
    <property type="match status" value="1"/>
</dbReference>
<feature type="binding site" evidence="2">
    <location>
        <position position="264"/>
    </location>
    <ligand>
        <name>ATP</name>
        <dbReference type="ChEBI" id="CHEBI:30616"/>
    </ligand>
</feature>
<organism evidence="7 8">
    <name type="scientific">Candidatus Anaerobiospirillum pullistercoris</name>
    <dbReference type="NCBI Taxonomy" id="2838452"/>
    <lineage>
        <taxon>Bacteria</taxon>
        <taxon>Pseudomonadati</taxon>
        <taxon>Pseudomonadota</taxon>
        <taxon>Gammaproteobacteria</taxon>
        <taxon>Aeromonadales</taxon>
        <taxon>Succinivibrionaceae</taxon>
        <taxon>Anaerobiospirillum</taxon>
    </lineage>
</organism>
<gene>
    <name evidence="7" type="ORF">H9850_07880</name>
</gene>
<keyword evidence="1" id="KW-0548">Nucleotidyltransferase</keyword>
<dbReference type="Proteomes" id="UP000886829">
    <property type="component" value="Unassembled WGS sequence"/>
</dbReference>
<dbReference type="Pfam" id="PF02661">
    <property type="entry name" value="Fic"/>
    <property type="match status" value="1"/>
</dbReference>
<keyword evidence="1 2" id="KW-0067">ATP-binding</keyword>
<dbReference type="PIRSF" id="PIRSF038925">
    <property type="entry name" value="AMP-prot_trans"/>
    <property type="match status" value="1"/>
</dbReference>
<comment type="subunit">
    <text evidence="1">Homodimer.</text>
</comment>
<dbReference type="Pfam" id="PF13784">
    <property type="entry name" value="Fic_N"/>
    <property type="match status" value="1"/>
</dbReference>
<comment type="function">
    <text evidence="1">Adenylyltransferase that mediates the addition of adenosine 5'-monophosphate (AMP) to specific residues of target proteins.</text>
</comment>
<protein>
    <recommendedName>
        <fullName evidence="1">Protein adenylyltransferase</fullName>
        <ecNumber evidence="1">2.7.7.108</ecNumber>
    </recommendedName>
    <alternativeName>
        <fullName evidence="1">AMPylator</fullName>
    </alternativeName>
</protein>
<evidence type="ECO:0000313" key="7">
    <source>
        <dbReference type="EMBL" id="HIX57372.1"/>
    </source>
</evidence>
<feature type="domain" description="Fido" evidence="6">
    <location>
        <begin position="132"/>
        <end position="286"/>
    </location>
</feature>
<feature type="active site" evidence="3">
    <location>
        <position position="222"/>
    </location>
</feature>
<dbReference type="PROSITE" id="PS51459">
    <property type="entry name" value="FIDO"/>
    <property type="match status" value="1"/>
</dbReference>
<keyword evidence="1" id="KW-0808">Transferase</keyword>
<dbReference type="Gene3D" id="1.10.3290.10">
    <property type="entry name" value="Fido-like domain"/>
    <property type="match status" value="1"/>
</dbReference>
<dbReference type="AlphaFoldDB" id="A0A9D1WEH5"/>
<feature type="region of interest" description="Disordered" evidence="5">
    <location>
        <begin position="1"/>
        <end position="21"/>
    </location>
</feature>
<dbReference type="InterPro" id="IPR003812">
    <property type="entry name" value="Fido"/>
</dbReference>
<evidence type="ECO:0000256" key="2">
    <source>
        <dbReference type="PIRSR" id="PIRSR038925-1"/>
    </source>
</evidence>
<feature type="binding site" evidence="4">
    <location>
        <begin position="226"/>
        <end position="233"/>
    </location>
    <ligand>
        <name>ATP</name>
        <dbReference type="ChEBI" id="CHEBI:30616"/>
    </ligand>
</feature>
<reference evidence="7" key="2">
    <citation type="submission" date="2021-04" db="EMBL/GenBank/DDBJ databases">
        <authorList>
            <person name="Gilroy R."/>
        </authorList>
    </citation>
    <scope>NUCLEOTIDE SEQUENCE</scope>
    <source>
        <strain evidence="7">USASDec5-558</strain>
    </source>
</reference>
<dbReference type="InterPro" id="IPR025758">
    <property type="entry name" value="Fic/DOC_N"/>
</dbReference>
<feature type="binding site" evidence="2">
    <location>
        <begin position="227"/>
        <end position="233"/>
    </location>
    <ligand>
        <name>ATP</name>
        <dbReference type="ChEBI" id="CHEBI:30616"/>
    </ligand>
</feature>
<evidence type="ECO:0000313" key="8">
    <source>
        <dbReference type="Proteomes" id="UP000886829"/>
    </source>
</evidence>
<dbReference type="GO" id="GO:0070733">
    <property type="term" value="F:AMPylase activity"/>
    <property type="evidence" value="ECO:0007669"/>
    <property type="project" value="UniProtKB-UniRule"/>
</dbReference>
<feature type="binding site" evidence="2">
    <location>
        <position position="222"/>
    </location>
    <ligand>
        <name>ATP</name>
        <dbReference type="ChEBI" id="CHEBI:30616"/>
    </ligand>
</feature>